<keyword evidence="4 6" id="KW-0808">Transferase</keyword>
<comment type="cofactor">
    <cofactor evidence="6">
        <name>Mg(2+)</name>
        <dbReference type="ChEBI" id="CHEBI:18420"/>
    </cofactor>
</comment>
<feature type="domain" description="Phosphoribosyltransferase" evidence="7">
    <location>
        <begin position="50"/>
        <end position="151"/>
    </location>
</feature>
<dbReference type="NCBIfam" id="TIGR00336">
    <property type="entry name" value="pyrE"/>
    <property type="match status" value="1"/>
</dbReference>
<dbReference type="Gene3D" id="3.40.50.2020">
    <property type="match status" value="1"/>
</dbReference>
<evidence type="ECO:0000256" key="1">
    <source>
        <dbReference type="ARBA" id="ARBA00004889"/>
    </source>
</evidence>
<dbReference type="EC" id="2.4.2.10" evidence="2 6"/>
<dbReference type="PANTHER" id="PTHR19278:SF9">
    <property type="entry name" value="URIDINE 5'-MONOPHOSPHATE SYNTHASE"/>
    <property type="match status" value="1"/>
</dbReference>
<dbReference type="Pfam" id="PF00156">
    <property type="entry name" value="Pribosyltran"/>
    <property type="match status" value="1"/>
</dbReference>
<evidence type="ECO:0000256" key="6">
    <source>
        <dbReference type="HAMAP-Rule" id="MF_01208"/>
    </source>
</evidence>
<evidence type="ECO:0000313" key="8">
    <source>
        <dbReference type="EMBL" id="MEA9355936.1"/>
    </source>
</evidence>
<dbReference type="Proteomes" id="UP001302274">
    <property type="component" value="Unassembled WGS sequence"/>
</dbReference>
<evidence type="ECO:0000313" key="9">
    <source>
        <dbReference type="Proteomes" id="UP001302274"/>
    </source>
</evidence>
<dbReference type="RefSeq" id="WP_323575579.1">
    <property type="nucleotide sequence ID" value="NZ_JAYGJQ010000001.1"/>
</dbReference>
<evidence type="ECO:0000256" key="2">
    <source>
        <dbReference type="ARBA" id="ARBA00011971"/>
    </source>
</evidence>
<comment type="similarity">
    <text evidence="6">Belongs to the purine/pyrimidine phosphoribosyltransferase family. PyrE subfamily.</text>
</comment>
<dbReference type="InterPro" id="IPR000836">
    <property type="entry name" value="PRTase_dom"/>
</dbReference>
<evidence type="ECO:0000256" key="4">
    <source>
        <dbReference type="ARBA" id="ARBA00022679"/>
    </source>
</evidence>
<dbReference type="InterPro" id="IPR029057">
    <property type="entry name" value="PRTase-like"/>
</dbReference>
<dbReference type="InterPro" id="IPR004467">
    <property type="entry name" value="Or_phspho_trans_dom"/>
</dbReference>
<accession>A0ABU5VSF8</accession>
<dbReference type="HAMAP" id="MF_01208">
    <property type="entry name" value="PyrE"/>
    <property type="match status" value="1"/>
</dbReference>
<dbReference type="InterPro" id="IPR023031">
    <property type="entry name" value="OPRT"/>
</dbReference>
<comment type="catalytic activity">
    <reaction evidence="6">
        <text>orotidine 5'-phosphate + diphosphate = orotate + 5-phospho-alpha-D-ribose 1-diphosphate</text>
        <dbReference type="Rhea" id="RHEA:10380"/>
        <dbReference type="ChEBI" id="CHEBI:30839"/>
        <dbReference type="ChEBI" id="CHEBI:33019"/>
        <dbReference type="ChEBI" id="CHEBI:57538"/>
        <dbReference type="ChEBI" id="CHEBI:58017"/>
        <dbReference type="EC" id="2.4.2.10"/>
    </reaction>
</comment>
<keyword evidence="5 6" id="KW-0665">Pyrimidine biosynthesis</keyword>
<dbReference type="GO" id="GO:0004588">
    <property type="term" value="F:orotate phosphoribosyltransferase activity"/>
    <property type="evidence" value="ECO:0007669"/>
    <property type="project" value="UniProtKB-EC"/>
</dbReference>
<comment type="caution">
    <text evidence="8">The sequence shown here is derived from an EMBL/GenBank/DDBJ whole genome shotgun (WGS) entry which is preliminary data.</text>
</comment>
<keyword evidence="6" id="KW-0460">Magnesium</keyword>
<sequence>MKMDIARNLLNLGAVKFSPQNPFTYASGLKGPIYCDNRTILSHVEFRDQVVAAFIEVIKQNKLSFDQLGGIATAGIPHAAFVADRMKKPMVYVRPKAKDHGRKNQVEGDYKPGQKVLLFEDLVNQGASLEDSMAGLTSAELTCDACLCVVDYEMQSAKTRLSELSIHLYSLTDFSALTSAAFELNLINQDGLNLLREWHADPKAWSAKF</sequence>
<feature type="binding site" evidence="6">
    <location>
        <position position="98"/>
    </location>
    <ligand>
        <name>5-phospho-alpha-D-ribose 1-diphosphate</name>
        <dbReference type="ChEBI" id="CHEBI:58017"/>
        <note>ligand shared between dimeric partners</note>
    </ligand>
</feature>
<feature type="binding site" evidence="6">
    <location>
        <position position="94"/>
    </location>
    <ligand>
        <name>5-phospho-alpha-D-ribose 1-diphosphate</name>
        <dbReference type="ChEBI" id="CHEBI:58017"/>
        <note>ligand shared between dimeric partners</note>
    </ligand>
</feature>
<dbReference type="EMBL" id="JAYGJQ010000001">
    <property type="protein sequence ID" value="MEA9355936.1"/>
    <property type="molecule type" value="Genomic_DNA"/>
</dbReference>
<dbReference type="CDD" id="cd06223">
    <property type="entry name" value="PRTases_typeI"/>
    <property type="match status" value="1"/>
</dbReference>
<comment type="function">
    <text evidence="6">Catalyzes the transfer of a ribosyl phosphate group from 5-phosphoribose 1-diphosphate to orotate, leading to the formation of orotidine monophosphate (OMP).</text>
</comment>
<name>A0ABU5VSF8_9BACT</name>
<feature type="binding site" description="in other chain" evidence="6">
    <location>
        <begin position="120"/>
        <end position="128"/>
    </location>
    <ligand>
        <name>5-phospho-alpha-D-ribose 1-diphosphate</name>
        <dbReference type="ChEBI" id="CHEBI:58017"/>
        <note>ligand shared between dimeric partners</note>
    </ligand>
</feature>
<keyword evidence="9" id="KW-1185">Reference proteome</keyword>
<keyword evidence="3 6" id="KW-0328">Glycosyltransferase</keyword>
<organism evidence="8 9">
    <name type="scientific">Bacteriovorax antarcticus</name>
    <dbReference type="NCBI Taxonomy" id="3088717"/>
    <lineage>
        <taxon>Bacteria</taxon>
        <taxon>Pseudomonadati</taxon>
        <taxon>Bdellovibrionota</taxon>
        <taxon>Bacteriovoracia</taxon>
        <taxon>Bacteriovoracales</taxon>
        <taxon>Bacteriovoracaceae</taxon>
        <taxon>Bacteriovorax</taxon>
    </lineage>
</organism>
<dbReference type="PANTHER" id="PTHR19278">
    <property type="entry name" value="OROTATE PHOSPHORIBOSYLTRANSFERASE"/>
    <property type="match status" value="1"/>
</dbReference>
<protein>
    <recommendedName>
        <fullName evidence="2 6">Orotate phosphoribosyltransferase</fullName>
        <shortName evidence="6">OPRT</shortName>
        <shortName evidence="6">OPRTase</shortName>
        <ecNumber evidence="2 6">2.4.2.10</ecNumber>
    </recommendedName>
</protein>
<feature type="binding site" evidence="6">
    <location>
        <position position="100"/>
    </location>
    <ligand>
        <name>5-phospho-alpha-D-ribose 1-diphosphate</name>
        <dbReference type="ChEBI" id="CHEBI:58017"/>
        <note>ligand shared between dimeric partners</note>
    </ligand>
</feature>
<evidence type="ECO:0000256" key="3">
    <source>
        <dbReference type="ARBA" id="ARBA00022676"/>
    </source>
</evidence>
<dbReference type="SUPFAM" id="SSF53271">
    <property type="entry name" value="PRTase-like"/>
    <property type="match status" value="1"/>
</dbReference>
<proteinExistence type="inferred from homology"/>
<evidence type="ECO:0000256" key="5">
    <source>
        <dbReference type="ARBA" id="ARBA00022975"/>
    </source>
</evidence>
<evidence type="ECO:0000259" key="7">
    <source>
        <dbReference type="Pfam" id="PF00156"/>
    </source>
</evidence>
<comment type="caution">
    <text evidence="6">Lacks conserved residue(s) required for the propagation of feature annotation.</text>
</comment>
<comment type="subunit">
    <text evidence="6">Homodimer.</text>
</comment>
<reference evidence="8 9" key="1">
    <citation type="submission" date="2023-11" db="EMBL/GenBank/DDBJ databases">
        <title>A Novel Polar Bacteriovorax (B. antarcticus) Isolated from the Biocrust in Antarctica.</title>
        <authorList>
            <person name="Mun W."/>
            <person name="Choi S.Y."/>
            <person name="Mitchell R.J."/>
        </authorList>
    </citation>
    <scope>NUCLEOTIDE SEQUENCE [LARGE SCALE GENOMIC DNA]</scope>
    <source>
        <strain evidence="8 9">PP10</strain>
    </source>
</reference>
<gene>
    <name evidence="6 8" type="primary">pyrE</name>
    <name evidence="8" type="ORF">SHI21_06980</name>
</gene>
<comment type="pathway">
    <text evidence="1 6">Pyrimidine metabolism; UMP biosynthesis via de novo pathway; UMP from orotate: step 1/2.</text>
</comment>